<dbReference type="Proteomes" id="UP000594262">
    <property type="component" value="Unplaced"/>
</dbReference>
<sequence>MALDPSGLNFNSLKEINNYVDKVKINKLNLNTQLQIKQYCKSACDLFQKAEGLWKAKDDENAYILYMRCFNIYQAISKSYEFSKNKTVFKPLMKDINPNECVVKAEKLNQILKARYEKKKKDLERLRNIQNGKKKTGQSCLSFS</sequence>
<dbReference type="Gene3D" id="1.20.58.80">
    <property type="entry name" value="Phosphotransferase system, lactose/cellobiose-type IIA subunit"/>
    <property type="match status" value="1"/>
</dbReference>
<reference evidence="3" key="1">
    <citation type="submission" date="2021-01" db="UniProtKB">
        <authorList>
            <consortium name="EnsemblMetazoa"/>
        </authorList>
    </citation>
    <scope>IDENTIFICATION</scope>
</reference>
<keyword evidence="1" id="KW-0175">Coiled coil</keyword>
<dbReference type="Pfam" id="PF08969">
    <property type="entry name" value="USP8_dimer"/>
    <property type="match status" value="1"/>
</dbReference>
<dbReference type="SUPFAM" id="SSF140856">
    <property type="entry name" value="USP8 N-terminal domain-like"/>
    <property type="match status" value="1"/>
</dbReference>
<dbReference type="GO" id="GO:0016579">
    <property type="term" value="P:protein deubiquitination"/>
    <property type="evidence" value="ECO:0007669"/>
    <property type="project" value="UniProtKB-ARBA"/>
</dbReference>
<dbReference type="OrthoDB" id="292964at2759"/>
<evidence type="ECO:0000256" key="1">
    <source>
        <dbReference type="SAM" id="Coils"/>
    </source>
</evidence>
<proteinExistence type="predicted"/>
<evidence type="ECO:0000313" key="4">
    <source>
        <dbReference type="Proteomes" id="UP000594262"/>
    </source>
</evidence>
<name>A0A7M5XIQ4_9CNID</name>
<evidence type="ECO:0000313" key="3">
    <source>
        <dbReference type="EnsemblMetazoa" id="CLYHEMP024254.1"/>
    </source>
</evidence>
<dbReference type="EnsemblMetazoa" id="CLYHEMT024254.1">
    <property type="protein sequence ID" value="CLYHEMP024254.1"/>
    <property type="gene ID" value="CLYHEMG024254"/>
</dbReference>
<dbReference type="AlphaFoldDB" id="A0A7M5XIQ4"/>
<organism evidence="3 4">
    <name type="scientific">Clytia hemisphaerica</name>
    <dbReference type="NCBI Taxonomy" id="252671"/>
    <lineage>
        <taxon>Eukaryota</taxon>
        <taxon>Metazoa</taxon>
        <taxon>Cnidaria</taxon>
        <taxon>Hydrozoa</taxon>
        <taxon>Hydroidolina</taxon>
        <taxon>Leptothecata</taxon>
        <taxon>Obeliida</taxon>
        <taxon>Clytiidae</taxon>
        <taxon>Clytia</taxon>
    </lineage>
</organism>
<protein>
    <recommendedName>
        <fullName evidence="2">USP8 dimerisation domain-containing protein</fullName>
    </recommendedName>
</protein>
<feature type="domain" description="USP8 dimerisation" evidence="2">
    <location>
        <begin position="12"/>
        <end position="118"/>
    </location>
</feature>
<accession>A0A7M5XIQ4</accession>
<keyword evidence="4" id="KW-1185">Reference proteome</keyword>
<evidence type="ECO:0000259" key="2">
    <source>
        <dbReference type="Pfam" id="PF08969"/>
    </source>
</evidence>
<dbReference type="InterPro" id="IPR015063">
    <property type="entry name" value="USP8_dimer"/>
</dbReference>
<feature type="coiled-coil region" evidence="1">
    <location>
        <begin position="102"/>
        <end position="133"/>
    </location>
</feature>